<dbReference type="RefSeq" id="WP_381525941.1">
    <property type="nucleotide sequence ID" value="NZ_JBHULN010000017.1"/>
</dbReference>
<dbReference type="EMBL" id="JBHULN010000017">
    <property type="protein sequence ID" value="MFD2573349.1"/>
    <property type="molecule type" value="Genomic_DNA"/>
</dbReference>
<sequence>MTPLRLLTGGAGYTFVQVTEPKTSALQFRANESAELRVAVCGTCGYVEHFIEDATRLWKYWQKGYR</sequence>
<dbReference type="Proteomes" id="UP001597469">
    <property type="component" value="Unassembled WGS sequence"/>
</dbReference>
<protein>
    <submittedName>
        <fullName evidence="1">Nucleic acid-binding protein</fullName>
    </submittedName>
</protein>
<accession>A0ABW5MA38</accession>
<reference evidence="2" key="1">
    <citation type="journal article" date="2019" name="Int. J. Syst. Evol. Microbiol.">
        <title>The Global Catalogue of Microorganisms (GCM) 10K type strain sequencing project: providing services to taxonomists for standard genome sequencing and annotation.</title>
        <authorList>
            <consortium name="The Broad Institute Genomics Platform"/>
            <consortium name="The Broad Institute Genome Sequencing Center for Infectious Disease"/>
            <person name="Wu L."/>
            <person name="Ma J."/>
        </authorList>
    </citation>
    <scope>NUCLEOTIDE SEQUENCE [LARGE SCALE GENOMIC DNA]</scope>
    <source>
        <strain evidence="2">KCTC 42805</strain>
    </source>
</reference>
<proteinExistence type="predicted"/>
<name>A0ABW5MA38_9BACT</name>
<keyword evidence="2" id="KW-1185">Reference proteome</keyword>
<gene>
    <name evidence="1" type="ORF">ACFSUS_22095</name>
</gene>
<comment type="caution">
    <text evidence="1">The sequence shown here is derived from an EMBL/GenBank/DDBJ whole genome shotgun (WGS) entry which is preliminary data.</text>
</comment>
<organism evidence="1 2">
    <name type="scientific">Spirosoma soli</name>
    <dbReference type="NCBI Taxonomy" id="1770529"/>
    <lineage>
        <taxon>Bacteria</taxon>
        <taxon>Pseudomonadati</taxon>
        <taxon>Bacteroidota</taxon>
        <taxon>Cytophagia</taxon>
        <taxon>Cytophagales</taxon>
        <taxon>Cytophagaceae</taxon>
        <taxon>Spirosoma</taxon>
    </lineage>
</organism>
<evidence type="ECO:0000313" key="1">
    <source>
        <dbReference type="EMBL" id="MFD2573349.1"/>
    </source>
</evidence>
<evidence type="ECO:0000313" key="2">
    <source>
        <dbReference type="Proteomes" id="UP001597469"/>
    </source>
</evidence>